<gene>
    <name evidence="4" type="ORF">DM01DRAFT_1411241</name>
</gene>
<evidence type="ECO:0000256" key="1">
    <source>
        <dbReference type="ARBA" id="ARBA00023125"/>
    </source>
</evidence>
<keyword evidence="1" id="KW-0238">DNA-binding</keyword>
<organism evidence="4 5">
    <name type="scientific">Hesseltinella vesiculosa</name>
    <dbReference type="NCBI Taxonomy" id="101127"/>
    <lineage>
        <taxon>Eukaryota</taxon>
        <taxon>Fungi</taxon>
        <taxon>Fungi incertae sedis</taxon>
        <taxon>Mucoromycota</taxon>
        <taxon>Mucoromycotina</taxon>
        <taxon>Mucoromycetes</taxon>
        <taxon>Mucorales</taxon>
        <taxon>Cunninghamellaceae</taxon>
        <taxon>Hesseltinella</taxon>
    </lineage>
</organism>
<feature type="region of interest" description="Disordered" evidence="2">
    <location>
        <begin position="757"/>
        <end position="781"/>
    </location>
</feature>
<dbReference type="OrthoDB" id="2285535at2759"/>
<evidence type="ECO:0000313" key="4">
    <source>
        <dbReference type="EMBL" id="ORX44800.1"/>
    </source>
</evidence>
<proteinExistence type="predicted"/>
<comment type="caution">
    <text evidence="4">The sequence shown here is derived from an EMBL/GenBank/DDBJ whole genome shotgun (WGS) entry which is preliminary data.</text>
</comment>
<keyword evidence="5" id="KW-1185">Reference proteome</keyword>
<evidence type="ECO:0000313" key="5">
    <source>
        <dbReference type="Proteomes" id="UP000242146"/>
    </source>
</evidence>
<dbReference type="Pfam" id="PF07282">
    <property type="entry name" value="Cas12f1-like_TNB"/>
    <property type="match status" value="1"/>
</dbReference>
<evidence type="ECO:0000256" key="2">
    <source>
        <dbReference type="SAM" id="MobiDB-lite"/>
    </source>
</evidence>
<dbReference type="InterPro" id="IPR010095">
    <property type="entry name" value="Cas12f1-like_TNB"/>
</dbReference>
<evidence type="ECO:0000259" key="3">
    <source>
        <dbReference type="Pfam" id="PF07282"/>
    </source>
</evidence>
<dbReference type="EMBL" id="MCGT01000046">
    <property type="protein sequence ID" value="ORX44800.1"/>
    <property type="molecule type" value="Genomic_DNA"/>
</dbReference>
<dbReference type="GO" id="GO:0003677">
    <property type="term" value="F:DNA binding"/>
    <property type="evidence" value="ECO:0007669"/>
    <property type="project" value="UniProtKB-KW"/>
</dbReference>
<feature type="domain" description="Cas12f1-like TNB" evidence="3">
    <location>
        <begin position="813"/>
        <end position="880"/>
    </location>
</feature>
<dbReference type="STRING" id="101127.A0A1X2G4L3"/>
<accession>A0A1X2G4L3</accession>
<dbReference type="AlphaFoldDB" id="A0A1X2G4L3"/>
<protein>
    <recommendedName>
        <fullName evidence="3">Cas12f1-like TNB domain-containing protein</fullName>
    </recommendedName>
</protein>
<name>A0A1X2G4L3_9FUNG</name>
<feature type="compositionally biased region" description="Acidic residues" evidence="2">
    <location>
        <begin position="764"/>
        <end position="778"/>
    </location>
</feature>
<reference evidence="4 5" key="1">
    <citation type="submission" date="2016-07" db="EMBL/GenBank/DDBJ databases">
        <title>Pervasive Adenine N6-methylation of Active Genes in Fungi.</title>
        <authorList>
            <consortium name="DOE Joint Genome Institute"/>
            <person name="Mondo S.J."/>
            <person name="Dannebaum R.O."/>
            <person name="Kuo R.C."/>
            <person name="Labutti K."/>
            <person name="Haridas S."/>
            <person name="Kuo A."/>
            <person name="Salamov A."/>
            <person name="Ahrendt S.R."/>
            <person name="Lipzen A."/>
            <person name="Sullivan W."/>
            <person name="Andreopoulos W.B."/>
            <person name="Clum A."/>
            <person name="Lindquist E."/>
            <person name="Daum C."/>
            <person name="Ramamoorthy G.K."/>
            <person name="Gryganskyi A."/>
            <person name="Culley D."/>
            <person name="Magnuson J.K."/>
            <person name="James T.Y."/>
            <person name="O'Malley M.A."/>
            <person name="Stajich J.E."/>
            <person name="Spatafora J.W."/>
            <person name="Visel A."/>
            <person name="Grigoriev I.V."/>
        </authorList>
    </citation>
    <scope>NUCLEOTIDE SEQUENCE [LARGE SCALE GENOMIC DNA]</scope>
    <source>
        <strain evidence="4 5">NRRL 3301</strain>
    </source>
</reference>
<dbReference type="Proteomes" id="UP000242146">
    <property type="component" value="Unassembled WGS sequence"/>
</dbReference>
<sequence length="900" mass="102836">MNMDTVQEQRIYLESLKRRKIQRREEEEQRGRVPCPRCGGSNHNNARSRLCPFNRYFGVPTAAMVRQQNRQGRAAGQERLRLEQVNPDVPRCQRCILPDGTNDGCLHHGNTASHLCHAHKTSMDDIVNNVLGPRHHSFVRRCTLKRTLTCFGRTRRQRLSAKIKVIREVERVVDHVRNVSIKAMLFVQHHVLKMLSAGEPIPPTLGMQGYVYGVMQLVIGKQVTNTNPNLPQDTATAFQAYVEQFDAAGLPTVDPLPGYSQCYAHMAKTLATTIKNCLTEAFEPRCKAYIAFKLRTLISRTDKPKKKELKKLVNYVYSKLSGEDPANEPAYARQSWERAVATVLETTSLGPQPVTFENLTAKFYEYLPVMYKFLEEMEAHSTAQTDQPSEWVIVDEADSQYCRELLSAVDGFDDLGRRQKAQVQRATHKFMNSPALPLNFGPRMEDDMRQAITALIRTTRFQLSMSHQYLQGNDMIDPSLCFKSQSASLYQATKMYTLLPTLRFTRKFITMDHQCWSRVFSQAGVQPRLVDDQLFLTQLGEHTQQESDLQQVGKKFLVFWKTLNFKKANLSKVFDTLGTYNTDLPPEETDIAFTNLIRTDGHTVEFICSKKAAELLPDLVMSDLDDEDMEVFKPMGVDPGHSVLFTSMDTNRQCLRLTNPEFYHRIGHMRRRYTRQNNAEQRGINPIMSSLPTKKTVSVPRWMAYCRQLCLCLPSLTNFYGSAFTNDRFLAYVSKQKILDEAVNIFVSGGRKYRKSKARRGVDVDDDENDEGDEDGEDERPNIPLLMLGSGVFGFTRQGKKTRMSIIPKLKAAEKEGRLLVCVVNEAYTSKVCCFCHHRSLSTKRALDPLTNATFGLWAVKYCRVCRTNVNRDKSAATNILHLGLREQEHLDRPAVFCRH</sequence>